<protein>
    <recommendedName>
        <fullName evidence="3">Peptidase S1 domain-containing protein</fullName>
    </recommendedName>
</protein>
<evidence type="ECO:0000313" key="4">
    <source>
        <dbReference type="EMBL" id="KAJ8303988.1"/>
    </source>
</evidence>
<evidence type="ECO:0000256" key="1">
    <source>
        <dbReference type="ARBA" id="ARBA00023157"/>
    </source>
</evidence>
<comment type="caution">
    <text evidence="4">The sequence shown here is derived from an EMBL/GenBank/DDBJ whole genome shotgun (WGS) entry which is preliminary data.</text>
</comment>
<evidence type="ECO:0000256" key="2">
    <source>
        <dbReference type="SAM" id="Coils"/>
    </source>
</evidence>
<dbReference type="InterPro" id="IPR001254">
    <property type="entry name" value="Trypsin_dom"/>
</dbReference>
<dbReference type="SUPFAM" id="SSF50494">
    <property type="entry name" value="Trypsin-like serine proteases"/>
    <property type="match status" value="1"/>
</dbReference>
<dbReference type="PANTHER" id="PTHR24253">
    <property type="entry name" value="TRANSMEMBRANE PROTEASE SERINE"/>
    <property type="match status" value="1"/>
</dbReference>
<dbReference type="InterPro" id="IPR009003">
    <property type="entry name" value="Peptidase_S1_PA"/>
</dbReference>
<evidence type="ECO:0000313" key="5">
    <source>
        <dbReference type="Proteomes" id="UP001217089"/>
    </source>
</evidence>
<dbReference type="EMBL" id="JARBDR010000903">
    <property type="protein sequence ID" value="KAJ8303988.1"/>
    <property type="molecule type" value="Genomic_DNA"/>
</dbReference>
<name>A0ABQ9EL60_TEGGR</name>
<keyword evidence="1" id="KW-1015">Disulfide bond</keyword>
<accession>A0ABQ9EL60</accession>
<dbReference type="InterPro" id="IPR043504">
    <property type="entry name" value="Peptidase_S1_PA_chymotrypsin"/>
</dbReference>
<proteinExistence type="predicted"/>
<dbReference type="Proteomes" id="UP001217089">
    <property type="component" value="Unassembled WGS sequence"/>
</dbReference>
<gene>
    <name evidence="4" type="ORF">KUTeg_017571</name>
</gene>
<keyword evidence="5" id="KW-1185">Reference proteome</keyword>
<dbReference type="InterPro" id="IPR001314">
    <property type="entry name" value="Peptidase_S1A"/>
</dbReference>
<dbReference type="PROSITE" id="PS50240">
    <property type="entry name" value="TRYPSIN_DOM"/>
    <property type="match status" value="1"/>
</dbReference>
<evidence type="ECO:0000259" key="3">
    <source>
        <dbReference type="PROSITE" id="PS50240"/>
    </source>
</evidence>
<feature type="coiled-coil region" evidence="2">
    <location>
        <begin position="453"/>
        <end position="480"/>
    </location>
</feature>
<dbReference type="PANTHER" id="PTHR24253:SF153">
    <property type="entry name" value="SERINE PROTEASE HEPSIN"/>
    <property type="match status" value="1"/>
</dbReference>
<dbReference type="SMART" id="SM00020">
    <property type="entry name" value="Tryp_SPc"/>
    <property type="match status" value="1"/>
</dbReference>
<keyword evidence="2" id="KW-0175">Coiled coil</keyword>
<organism evidence="4 5">
    <name type="scientific">Tegillarca granosa</name>
    <name type="common">Malaysian cockle</name>
    <name type="synonym">Anadara granosa</name>
    <dbReference type="NCBI Taxonomy" id="220873"/>
    <lineage>
        <taxon>Eukaryota</taxon>
        <taxon>Metazoa</taxon>
        <taxon>Spiralia</taxon>
        <taxon>Lophotrochozoa</taxon>
        <taxon>Mollusca</taxon>
        <taxon>Bivalvia</taxon>
        <taxon>Autobranchia</taxon>
        <taxon>Pteriomorphia</taxon>
        <taxon>Arcoida</taxon>
        <taxon>Arcoidea</taxon>
        <taxon>Arcidae</taxon>
        <taxon>Tegillarca</taxon>
    </lineage>
</organism>
<dbReference type="Pfam" id="PF00089">
    <property type="entry name" value="Trypsin"/>
    <property type="match status" value="1"/>
</dbReference>
<dbReference type="Gene3D" id="2.40.10.10">
    <property type="entry name" value="Trypsin-like serine proteases"/>
    <property type="match status" value="1"/>
</dbReference>
<feature type="domain" description="Peptidase S1" evidence="3">
    <location>
        <begin position="1"/>
        <end position="263"/>
    </location>
</feature>
<dbReference type="PRINTS" id="PR00722">
    <property type="entry name" value="CHYMOTRYPSIN"/>
</dbReference>
<reference evidence="4 5" key="1">
    <citation type="submission" date="2022-12" db="EMBL/GenBank/DDBJ databases">
        <title>Chromosome-level genome of Tegillarca granosa.</title>
        <authorList>
            <person name="Kim J."/>
        </authorList>
    </citation>
    <scope>NUCLEOTIDE SEQUENCE [LARGE SCALE GENOMIC DNA]</scope>
    <source>
        <strain evidence="4">Teg-2019</strain>
        <tissue evidence="4">Adductor muscle</tissue>
    </source>
</reference>
<sequence>MRRRDYETVCVNFLGNDAFIPQKCYCGGILISPKWVLSGAHCFRSNDVYRPWRKSQFQFVLGMTAGRKRQVLKAKNIILHEGYRPNENRCVPGDDDIALIELEQSVKTDTQHVKVLQLPEANANFDGMSCSVGDWDGSTGTDLSQEAVSIPSDAGVCQINSNTGQSKVFKGESGGAIVCGQDKKVAAGVVQFGTGCRLFPVNTAHGRKRRMYSGSDCFTAEYFPNLRKATIRFMYECFKVQHEEVAFRDLEQPERDIINKFIGKFSGGTSANKIVYNVRNLRDILNLIFEFGRGGLSSMPGILANDIIIRQIEDEEFINGFLITANNFYVFPYRVNRNNLQTADITDGSYQNIYRRLEKDVKQFNGYAQIRAFAGIDYYREPNSMHFAHFTFANLFAESIRNWNSLTIAISFLNQYRSTISLFEDNIWPMIGGSWNNKATWGKNTENTPTDTIKKFEAAMETLNYQNEKINDLYQLLKEQLCDLYDNYNLGEEKPRCC</sequence>